<dbReference type="STRING" id="651661.SAMN05660293_05673"/>
<dbReference type="EMBL" id="FUZA01000018">
    <property type="protein sequence ID" value="SKC20515.1"/>
    <property type="molecule type" value="Genomic_DNA"/>
</dbReference>
<name>A0A1T5HIJ8_9BACT</name>
<dbReference type="Gene3D" id="1.20.1600.10">
    <property type="entry name" value="Outer membrane efflux proteins (OEP)"/>
    <property type="match status" value="1"/>
</dbReference>
<accession>A0A1T5HIJ8</accession>
<reference evidence="3" key="1">
    <citation type="submission" date="2017-02" db="EMBL/GenBank/DDBJ databases">
        <authorList>
            <person name="Varghese N."/>
            <person name="Submissions S."/>
        </authorList>
    </citation>
    <scope>NUCLEOTIDE SEQUENCE [LARGE SCALE GENOMIC DNA]</scope>
    <source>
        <strain evidence="3">DSM 22270</strain>
    </source>
</reference>
<dbReference type="PANTHER" id="PTHR30203">
    <property type="entry name" value="OUTER MEMBRANE CATION EFFLUX PROTEIN"/>
    <property type="match status" value="1"/>
</dbReference>
<keyword evidence="3" id="KW-1185">Reference proteome</keyword>
<dbReference type="OrthoDB" id="654853at2"/>
<dbReference type="InterPro" id="IPR003423">
    <property type="entry name" value="OMP_efflux"/>
</dbReference>
<dbReference type="GO" id="GO:0015562">
    <property type="term" value="F:efflux transmembrane transporter activity"/>
    <property type="evidence" value="ECO:0007669"/>
    <property type="project" value="InterPro"/>
</dbReference>
<dbReference type="Pfam" id="PF02321">
    <property type="entry name" value="OEP"/>
    <property type="match status" value="2"/>
</dbReference>
<sequence length="459" mass="51247">MSRCLILTLFVTLVFYRHPPALGQTLSLEGAVEATINHYPTLAAQRSALEAFRANLQVLRDNRLPNVKLHDQVNLGTANGLSGSYFSMGLIVPTSGGRRPENASDLASGNIALASADWEIYNFGRFGAENKLANADIAVGESGLEREQFGLRQVVIKTYLDLVWLRQNLKIEQQNLARVDTVRRIINNLVQNGIRPGLDSSLASVELSRAKLSYYQMQEEYRRANVQLATLTGRQVNELEVDTTFNGGLLLGEPAPSTVLTSHPLLRYRSNLLTRQNAEIDMIRKSALPRVTLLTAVSARGTSLDIDNNFGPIRQGFGYSRTNFLVGLAATVNLIDFKRVKTRAIQQQWRVREAASLLTVEQVQLQNTLAMADSVMSSIRLSLRELPVTVRSATLAYQQRMSLYNNGIENILGITDALQLLTRVERQVIDVQRRAVAVRLEKAYATSDFEPFFDLFRRP</sequence>
<evidence type="ECO:0000256" key="1">
    <source>
        <dbReference type="ARBA" id="ARBA00007613"/>
    </source>
</evidence>
<comment type="similarity">
    <text evidence="1">Belongs to the outer membrane factor (OMF) (TC 1.B.17) family.</text>
</comment>
<dbReference type="Proteomes" id="UP000190897">
    <property type="component" value="Unassembled WGS sequence"/>
</dbReference>
<evidence type="ECO:0000313" key="2">
    <source>
        <dbReference type="EMBL" id="SKC20515.1"/>
    </source>
</evidence>
<dbReference type="AlphaFoldDB" id="A0A1T5HIJ8"/>
<dbReference type="InterPro" id="IPR010131">
    <property type="entry name" value="MdtP/NodT-like"/>
</dbReference>
<evidence type="ECO:0000313" key="3">
    <source>
        <dbReference type="Proteomes" id="UP000190897"/>
    </source>
</evidence>
<proteinExistence type="inferred from homology"/>
<dbReference type="PANTHER" id="PTHR30203:SF23">
    <property type="entry name" value="OUTER MEMBRANE EFFLUX PROTEIN"/>
    <property type="match status" value="1"/>
</dbReference>
<gene>
    <name evidence="2" type="ORF">SAMN05660293_05673</name>
</gene>
<protein>
    <submittedName>
        <fullName evidence="2">Outer membrane protein TolC</fullName>
    </submittedName>
</protein>
<organism evidence="2 3">
    <name type="scientific">Dyadobacter psychrophilus</name>
    <dbReference type="NCBI Taxonomy" id="651661"/>
    <lineage>
        <taxon>Bacteria</taxon>
        <taxon>Pseudomonadati</taxon>
        <taxon>Bacteroidota</taxon>
        <taxon>Cytophagia</taxon>
        <taxon>Cytophagales</taxon>
        <taxon>Spirosomataceae</taxon>
        <taxon>Dyadobacter</taxon>
    </lineage>
</organism>
<dbReference type="RefSeq" id="WP_082218089.1">
    <property type="nucleotide sequence ID" value="NZ_FUZA01000018.1"/>
</dbReference>
<dbReference type="SUPFAM" id="SSF56954">
    <property type="entry name" value="Outer membrane efflux proteins (OEP)"/>
    <property type="match status" value="1"/>
</dbReference>